<keyword evidence="8" id="KW-0406">Ion transport</keyword>
<keyword evidence="11" id="KW-0812">Transmembrane</keyword>
<sequence>MEDPNDFDINKIPVDKDIDPSKCRDVCWDLNERGAVGETILHLCLLNATALHADLAKRLLRFYPKLINDIYMSDEYYGENVLHLAIVNEDPAMVKYLLNCGADFQERCCGNFMTPEDQKSSRTDSVEHEWVCLSPDTNYDGYVYWGEYPLSFCACLGQEECYRLILARGANPDAQDTNGNTALHMLVIYEKINMFDTAYEIGASLGVRNVLNLTPLTLAAKLARIEMFFHILNIEREIYWQIGSITCAAYPLSQIDTIDIETGRINKNSALNLVVFGDKDEHLELMDGVLVDLLNAKWNAFVKSRFYQKFFLFLLYFLVSLVCFTNRPGPAIPEPKPTVVSKTDTPTTMLLPNNFPQTTTTSLPIATHNLTSFVNHSAVFESVKGLLREFDDKISNSSNISIKHVPFSTLNENNTSETISHQFYEQRLGKVTEELEVDFIWSIKNISMIRRKRNAIIKIAVQHNTRKKLKHDGLEKNGKNNSQEMMYNTSQERKYDINMASEYDQSKSNAENMIPLKFLNDIVSVNEKKNGNHLPSVNAHLLSKNEEGFDTSENVTVLQETLTKLYGQTFVNENDRINIEGDFEIFLQLVPAKENATVEEMLKYITHAANKSSLVVFGKGENYTIDEPMLSKEMFGELNSMTSTVQVEDDDFTTTESSFSPNSTLKVKKDLKEDDDDDDDWWGADEIGECRLLKVNSLKSKVRLVAEATMEVGAVYYILEALREAHFLGLSMFIENLMTAPSRVMFLFSCFLMLLMPLLRFFCVDEGEDMMSVIIMLTTAPYFLFFCRGFKTVGPFVVMIYRMVMGDLLRFVSIYLVFVMGFSQAYYIIFLSYDNPKTPEGSNGICDGNVPYVFDKFWGLLWCI</sequence>
<dbReference type="GO" id="GO:0005262">
    <property type="term" value="F:calcium channel activity"/>
    <property type="evidence" value="ECO:0007669"/>
    <property type="project" value="UniProtKB-KW"/>
</dbReference>
<organism evidence="12 13">
    <name type="scientific">Ladona fulva</name>
    <name type="common">Scarce chaser dragonfly</name>
    <name type="synonym">Libellula fulva</name>
    <dbReference type="NCBI Taxonomy" id="123851"/>
    <lineage>
        <taxon>Eukaryota</taxon>
        <taxon>Metazoa</taxon>
        <taxon>Ecdysozoa</taxon>
        <taxon>Arthropoda</taxon>
        <taxon>Hexapoda</taxon>
        <taxon>Insecta</taxon>
        <taxon>Pterygota</taxon>
        <taxon>Palaeoptera</taxon>
        <taxon>Odonata</taxon>
        <taxon>Epiprocta</taxon>
        <taxon>Anisoptera</taxon>
        <taxon>Libelluloidea</taxon>
        <taxon>Libellulidae</taxon>
        <taxon>Ladona</taxon>
    </lineage>
</organism>
<keyword evidence="3" id="KW-1003">Cell membrane</keyword>
<reference evidence="12" key="1">
    <citation type="submission" date="2013-04" db="EMBL/GenBank/DDBJ databases">
        <authorList>
            <person name="Qu J."/>
            <person name="Murali S.C."/>
            <person name="Bandaranaike D."/>
            <person name="Bellair M."/>
            <person name="Blankenburg K."/>
            <person name="Chao H."/>
            <person name="Dinh H."/>
            <person name="Doddapaneni H."/>
            <person name="Downs B."/>
            <person name="Dugan-Rocha S."/>
            <person name="Elkadiri S."/>
            <person name="Gnanaolivu R.D."/>
            <person name="Hernandez B."/>
            <person name="Javaid M."/>
            <person name="Jayaseelan J.C."/>
            <person name="Lee S."/>
            <person name="Li M."/>
            <person name="Ming W."/>
            <person name="Munidasa M."/>
            <person name="Muniz J."/>
            <person name="Nguyen L."/>
            <person name="Ongeri F."/>
            <person name="Osuji N."/>
            <person name="Pu L.-L."/>
            <person name="Puazo M."/>
            <person name="Qu C."/>
            <person name="Quiroz J."/>
            <person name="Raj R."/>
            <person name="Weissenberger G."/>
            <person name="Xin Y."/>
            <person name="Zou X."/>
            <person name="Han Y."/>
            <person name="Richards S."/>
            <person name="Worley K."/>
            <person name="Muzny D."/>
            <person name="Gibbs R."/>
        </authorList>
    </citation>
    <scope>NUCLEOTIDE SEQUENCE</scope>
    <source>
        <strain evidence="12">Sampled in the wild</strain>
    </source>
</reference>
<evidence type="ECO:0000256" key="6">
    <source>
        <dbReference type="ARBA" id="ARBA00022737"/>
    </source>
</evidence>
<keyword evidence="4" id="KW-0109">Calcium transport</keyword>
<dbReference type="AlphaFoldDB" id="A0A8K0K3M9"/>
<evidence type="ECO:0000256" key="11">
    <source>
        <dbReference type="SAM" id="Phobius"/>
    </source>
</evidence>
<comment type="caution">
    <text evidence="12">The sequence shown here is derived from an EMBL/GenBank/DDBJ whole genome shotgun (WGS) entry which is preliminary data.</text>
</comment>
<evidence type="ECO:0000256" key="3">
    <source>
        <dbReference type="ARBA" id="ARBA00022475"/>
    </source>
</evidence>
<dbReference type="InterPro" id="IPR036770">
    <property type="entry name" value="Ankyrin_rpt-contain_sf"/>
</dbReference>
<dbReference type="SMART" id="SM00248">
    <property type="entry name" value="ANK"/>
    <property type="match status" value="5"/>
</dbReference>
<evidence type="ECO:0000256" key="2">
    <source>
        <dbReference type="ARBA" id="ARBA00022448"/>
    </source>
</evidence>
<dbReference type="PANTHER" id="PTHR10582">
    <property type="entry name" value="TRANSIENT RECEPTOR POTENTIAL ION CHANNEL PROTEIN"/>
    <property type="match status" value="1"/>
</dbReference>
<dbReference type="PROSITE" id="PS50297">
    <property type="entry name" value="ANK_REP_REGION"/>
    <property type="match status" value="1"/>
</dbReference>
<dbReference type="GO" id="GO:0098703">
    <property type="term" value="P:calcium ion import across plasma membrane"/>
    <property type="evidence" value="ECO:0007669"/>
    <property type="project" value="TreeGrafter"/>
</dbReference>
<dbReference type="InterPro" id="IPR002110">
    <property type="entry name" value="Ankyrin_rpt"/>
</dbReference>
<feature type="repeat" description="ANK" evidence="10">
    <location>
        <begin position="145"/>
        <end position="177"/>
    </location>
</feature>
<evidence type="ECO:0000256" key="9">
    <source>
        <dbReference type="ARBA" id="ARBA00023303"/>
    </source>
</evidence>
<dbReference type="Gene3D" id="1.25.40.20">
    <property type="entry name" value="Ankyrin repeat-containing domain"/>
    <property type="match status" value="1"/>
</dbReference>
<evidence type="ECO:0000256" key="4">
    <source>
        <dbReference type="ARBA" id="ARBA00022568"/>
    </source>
</evidence>
<evidence type="ECO:0008006" key="14">
    <source>
        <dbReference type="Google" id="ProtNLM"/>
    </source>
</evidence>
<keyword evidence="5" id="KW-0107">Calcium channel</keyword>
<feature type="repeat" description="ANK" evidence="10">
    <location>
        <begin position="77"/>
        <end position="103"/>
    </location>
</feature>
<gene>
    <name evidence="12" type="ORF">J437_LFUL003407</name>
</gene>
<comment type="subcellular location">
    <subcellularLocation>
        <location evidence="1">Cell membrane</location>
        <topology evidence="1">Multi-pass membrane protein</topology>
    </subcellularLocation>
</comment>
<proteinExistence type="predicted"/>
<evidence type="ECO:0000256" key="5">
    <source>
        <dbReference type="ARBA" id="ARBA00022673"/>
    </source>
</evidence>
<dbReference type="PANTHER" id="PTHR10582:SF28">
    <property type="entry name" value="NANCHUNG, ISOFORM B"/>
    <property type="match status" value="1"/>
</dbReference>
<dbReference type="GO" id="GO:0005886">
    <property type="term" value="C:plasma membrane"/>
    <property type="evidence" value="ECO:0007669"/>
    <property type="project" value="UniProtKB-SubCell"/>
</dbReference>
<keyword evidence="2" id="KW-0813">Transport</keyword>
<dbReference type="FunFam" id="1.25.40.20:FF:000181">
    <property type="entry name" value="Nanchung, isoform A"/>
    <property type="match status" value="1"/>
</dbReference>
<evidence type="ECO:0000256" key="8">
    <source>
        <dbReference type="ARBA" id="ARBA00023065"/>
    </source>
</evidence>
<keyword evidence="13" id="KW-1185">Reference proteome</keyword>
<protein>
    <recommendedName>
        <fullName evidence="14">Transient receptor potential cation channel subfamily V member 5</fullName>
    </recommendedName>
</protein>
<keyword evidence="7" id="KW-0106">Calcium</keyword>
<evidence type="ECO:0000256" key="1">
    <source>
        <dbReference type="ARBA" id="ARBA00004651"/>
    </source>
</evidence>
<dbReference type="PROSITE" id="PS50088">
    <property type="entry name" value="ANK_REPEAT"/>
    <property type="match status" value="2"/>
</dbReference>
<dbReference type="InterPro" id="IPR024862">
    <property type="entry name" value="TRPV"/>
</dbReference>
<evidence type="ECO:0000313" key="12">
    <source>
        <dbReference type="EMBL" id="KAG8227201.1"/>
    </source>
</evidence>
<dbReference type="Proteomes" id="UP000792457">
    <property type="component" value="Unassembled WGS sequence"/>
</dbReference>
<feature type="transmembrane region" description="Helical" evidence="11">
    <location>
        <begin position="808"/>
        <end position="829"/>
    </location>
</feature>
<evidence type="ECO:0000256" key="10">
    <source>
        <dbReference type="PROSITE-ProRule" id="PRU00023"/>
    </source>
</evidence>
<keyword evidence="6" id="KW-0677">Repeat</keyword>
<name>A0A8K0K3M9_LADFU</name>
<dbReference type="Pfam" id="PF13606">
    <property type="entry name" value="Ank_3"/>
    <property type="match status" value="1"/>
</dbReference>
<dbReference type="OrthoDB" id="533508at2759"/>
<evidence type="ECO:0000256" key="7">
    <source>
        <dbReference type="ARBA" id="ARBA00022837"/>
    </source>
</evidence>
<accession>A0A8K0K3M9</accession>
<dbReference type="Pfam" id="PF00023">
    <property type="entry name" value="Ank"/>
    <property type="match status" value="1"/>
</dbReference>
<keyword evidence="11" id="KW-0472">Membrane</keyword>
<evidence type="ECO:0000313" key="13">
    <source>
        <dbReference type="Proteomes" id="UP000792457"/>
    </source>
</evidence>
<dbReference type="EMBL" id="KZ308314">
    <property type="protein sequence ID" value="KAG8227201.1"/>
    <property type="molecule type" value="Genomic_DNA"/>
</dbReference>
<dbReference type="SUPFAM" id="SSF48403">
    <property type="entry name" value="Ankyrin repeat"/>
    <property type="match status" value="1"/>
</dbReference>
<keyword evidence="11" id="KW-1133">Transmembrane helix</keyword>
<keyword evidence="9" id="KW-0407">Ion channel</keyword>
<feature type="transmembrane region" description="Helical" evidence="11">
    <location>
        <begin position="744"/>
        <end position="764"/>
    </location>
</feature>
<reference evidence="12" key="2">
    <citation type="submission" date="2017-10" db="EMBL/GenBank/DDBJ databases">
        <title>Ladona fulva Genome sequencing and assembly.</title>
        <authorList>
            <person name="Murali S."/>
            <person name="Richards S."/>
            <person name="Bandaranaike D."/>
            <person name="Bellair M."/>
            <person name="Blankenburg K."/>
            <person name="Chao H."/>
            <person name="Dinh H."/>
            <person name="Doddapaneni H."/>
            <person name="Dugan-Rocha S."/>
            <person name="Elkadiri S."/>
            <person name="Gnanaolivu R."/>
            <person name="Hernandez B."/>
            <person name="Skinner E."/>
            <person name="Javaid M."/>
            <person name="Lee S."/>
            <person name="Li M."/>
            <person name="Ming W."/>
            <person name="Munidasa M."/>
            <person name="Muniz J."/>
            <person name="Nguyen L."/>
            <person name="Hughes D."/>
            <person name="Osuji N."/>
            <person name="Pu L.-L."/>
            <person name="Puazo M."/>
            <person name="Qu C."/>
            <person name="Quiroz J."/>
            <person name="Raj R."/>
            <person name="Weissenberger G."/>
            <person name="Xin Y."/>
            <person name="Zou X."/>
            <person name="Han Y."/>
            <person name="Worley K."/>
            <person name="Muzny D."/>
            <person name="Gibbs R."/>
        </authorList>
    </citation>
    <scope>NUCLEOTIDE SEQUENCE</scope>
    <source>
        <strain evidence="12">Sampled in the wild</strain>
    </source>
</reference>
<keyword evidence="10" id="KW-0040">ANK repeat</keyword>